<dbReference type="Proteomes" id="UP000318995">
    <property type="component" value="Unassembled WGS sequence"/>
</dbReference>
<feature type="compositionally biased region" description="Acidic residues" evidence="1">
    <location>
        <begin position="108"/>
        <end position="124"/>
    </location>
</feature>
<organism evidence="2 3">
    <name type="scientific">Botrimarina hoheduenensis</name>
    <dbReference type="NCBI Taxonomy" id="2528000"/>
    <lineage>
        <taxon>Bacteria</taxon>
        <taxon>Pseudomonadati</taxon>
        <taxon>Planctomycetota</taxon>
        <taxon>Planctomycetia</taxon>
        <taxon>Pirellulales</taxon>
        <taxon>Lacipirellulaceae</taxon>
        <taxon>Botrimarina</taxon>
    </lineage>
</organism>
<gene>
    <name evidence="2" type="ORF">Pla111_24070</name>
</gene>
<accession>A0A5C5VXW0</accession>
<proteinExistence type="predicted"/>
<evidence type="ECO:0000313" key="3">
    <source>
        <dbReference type="Proteomes" id="UP000318995"/>
    </source>
</evidence>
<feature type="compositionally biased region" description="Acidic residues" evidence="1">
    <location>
        <begin position="91"/>
        <end position="100"/>
    </location>
</feature>
<comment type="caution">
    <text evidence="2">The sequence shown here is derived from an EMBL/GenBank/DDBJ whole genome shotgun (WGS) entry which is preliminary data.</text>
</comment>
<dbReference type="AlphaFoldDB" id="A0A5C5VXW0"/>
<evidence type="ECO:0000256" key="1">
    <source>
        <dbReference type="SAM" id="MobiDB-lite"/>
    </source>
</evidence>
<sequence>MSMSDKQLEELLAKARKRYGYCPLTPQEAEKAFENATEAPLPDGFIQSVLGKLSGEQETAPDTPISYEWMEESDYKDVEEALLQLNRNKGDEDEDADETENTLRNEMLSDDDDEDGMAGETESP</sequence>
<protein>
    <submittedName>
        <fullName evidence="2">Uncharacterized protein</fullName>
    </submittedName>
</protein>
<evidence type="ECO:0000313" key="2">
    <source>
        <dbReference type="EMBL" id="TWT43456.1"/>
    </source>
</evidence>
<dbReference type="EMBL" id="SJPH01000004">
    <property type="protein sequence ID" value="TWT43456.1"/>
    <property type="molecule type" value="Genomic_DNA"/>
</dbReference>
<feature type="region of interest" description="Disordered" evidence="1">
    <location>
        <begin position="85"/>
        <end position="124"/>
    </location>
</feature>
<reference evidence="2 3" key="1">
    <citation type="submission" date="2019-02" db="EMBL/GenBank/DDBJ databases">
        <title>Deep-cultivation of Planctomycetes and their phenomic and genomic characterization uncovers novel biology.</title>
        <authorList>
            <person name="Wiegand S."/>
            <person name="Jogler M."/>
            <person name="Boedeker C."/>
            <person name="Pinto D."/>
            <person name="Vollmers J."/>
            <person name="Rivas-Marin E."/>
            <person name="Kohn T."/>
            <person name="Peeters S.H."/>
            <person name="Heuer A."/>
            <person name="Rast P."/>
            <person name="Oberbeckmann S."/>
            <person name="Bunk B."/>
            <person name="Jeske O."/>
            <person name="Meyerdierks A."/>
            <person name="Storesund J.E."/>
            <person name="Kallscheuer N."/>
            <person name="Luecker S."/>
            <person name="Lage O.M."/>
            <person name="Pohl T."/>
            <person name="Merkel B.J."/>
            <person name="Hornburger P."/>
            <person name="Mueller R.-W."/>
            <person name="Bruemmer F."/>
            <person name="Labrenz M."/>
            <person name="Spormann A.M."/>
            <person name="Op Den Camp H."/>
            <person name="Overmann J."/>
            <person name="Amann R."/>
            <person name="Jetten M.S.M."/>
            <person name="Mascher T."/>
            <person name="Medema M.H."/>
            <person name="Devos D.P."/>
            <person name="Kaster A.-K."/>
            <person name="Ovreas L."/>
            <person name="Rohde M."/>
            <person name="Galperin M.Y."/>
            <person name="Jogler C."/>
        </authorList>
    </citation>
    <scope>NUCLEOTIDE SEQUENCE [LARGE SCALE GENOMIC DNA]</scope>
    <source>
        <strain evidence="2 3">Pla111</strain>
    </source>
</reference>
<name>A0A5C5VXW0_9BACT</name>
<keyword evidence="3" id="KW-1185">Reference proteome</keyword>